<dbReference type="Proteomes" id="UP001279734">
    <property type="component" value="Unassembled WGS sequence"/>
</dbReference>
<comment type="caution">
    <text evidence="2">The sequence shown here is derived from an EMBL/GenBank/DDBJ whole genome shotgun (WGS) entry which is preliminary data.</text>
</comment>
<keyword evidence="1" id="KW-1133">Transmembrane helix</keyword>
<keyword evidence="1" id="KW-0472">Membrane</keyword>
<keyword evidence="3" id="KW-1185">Reference proteome</keyword>
<feature type="transmembrane region" description="Helical" evidence="1">
    <location>
        <begin position="48"/>
        <end position="70"/>
    </location>
</feature>
<proteinExistence type="predicted"/>
<evidence type="ECO:0000256" key="1">
    <source>
        <dbReference type="SAM" id="Phobius"/>
    </source>
</evidence>
<accession>A0AAD3SKK7</accession>
<organism evidence="2 3">
    <name type="scientific">Nepenthes gracilis</name>
    <name type="common">Slender pitcher plant</name>
    <dbReference type="NCBI Taxonomy" id="150966"/>
    <lineage>
        <taxon>Eukaryota</taxon>
        <taxon>Viridiplantae</taxon>
        <taxon>Streptophyta</taxon>
        <taxon>Embryophyta</taxon>
        <taxon>Tracheophyta</taxon>
        <taxon>Spermatophyta</taxon>
        <taxon>Magnoliopsida</taxon>
        <taxon>eudicotyledons</taxon>
        <taxon>Gunneridae</taxon>
        <taxon>Pentapetalae</taxon>
        <taxon>Caryophyllales</taxon>
        <taxon>Nepenthaceae</taxon>
        <taxon>Nepenthes</taxon>
    </lineage>
</organism>
<name>A0AAD3SKK7_NEPGR</name>
<keyword evidence="1" id="KW-0812">Transmembrane</keyword>
<dbReference type="EMBL" id="BSYO01000011">
    <property type="protein sequence ID" value="GMH12071.1"/>
    <property type="molecule type" value="Genomic_DNA"/>
</dbReference>
<reference evidence="2" key="1">
    <citation type="submission" date="2023-05" db="EMBL/GenBank/DDBJ databases">
        <title>Nepenthes gracilis genome sequencing.</title>
        <authorList>
            <person name="Fukushima K."/>
        </authorList>
    </citation>
    <scope>NUCLEOTIDE SEQUENCE</scope>
    <source>
        <strain evidence="2">SING2019-196</strain>
    </source>
</reference>
<gene>
    <name evidence="2" type="ORF">Nepgr_013912</name>
</gene>
<sequence length="87" mass="9598">MLASRSVDYEAEENDHKMLKLWKAKRKGARRSCFTGRIGLSRSLSSHCFSLSISACVGALTTLIVVILHLSDCLSPFDPAVLSFLLQ</sequence>
<evidence type="ECO:0000313" key="2">
    <source>
        <dbReference type="EMBL" id="GMH12071.1"/>
    </source>
</evidence>
<dbReference type="AlphaFoldDB" id="A0AAD3SKK7"/>
<evidence type="ECO:0000313" key="3">
    <source>
        <dbReference type="Proteomes" id="UP001279734"/>
    </source>
</evidence>
<protein>
    <submittedName>
        <fullName evidence="2">Uncharacterized protein</fullName>
    </submittedName>
</protein>